<accession>A0A067M6U8</accession>
<keyword evidence="2" id="KW-1185">Reference proteome</keyword>
<dbReference type="InParanoid" id="A0A067M6U8"/>
<dbReference type="EMBL" id="KL198110">
    <property type="protein sequence ID" value="KDQ07296.1"/>
    <property type="molecule type" value="Genomic_DNA"/>
</dbReference>
<dbReference type="HOGENOM" id="CLU_085786_3_1_1"/>
<sequence length="194" mass="21625">MNVPWNNDVLGAFDRIPAHAVEAGYNIPYTLALQQIIPRNSGFSFMPQYTPTFDGTELIDFVVIYCNAIGGRRYTPIFILELKPASHINYISTREAADDQMRSQFQMLHPYFPPGLLTVQGISAIGTRLSFYKYRVSNGAITPARIAARSQHYVNNTVPATNRGDDILDAEGANKFIHAIHATMERCVHLAAAH</sequence>
<evidence type="ECO:0000313" key="2">
    <source>
        <dbReference type="Proteomes" id="UP000027195"/>
    </source>
</evidence>
<evidence type="ECO:0008006" key="3">
    <source>
        <dbReference type="Google" id="ProtNLM"/>
    </source>
</evidence>
<organism evidence="1 2">
    <name type="scientific">Botryobasidium botryosum (strain FD-172 SS1)</name>
    <dbReference type="NCBI Taxonomy" id="930990"/>
    <lineage>
        <taxon>Eukaryota</taxon>
        <taxon>Fungi</taxon>
        <taxon>Dikarya</taxon>
        <taxon>Basidiomycota</taxon>
        <taxon>Agaricomycotina</taxon>
        <taxon>Agaricomycetes</taxon>
        <taxon>Cantharellales</taxon>
        <taxon>Botryobasidiaceae</taxon>
        <taxon>Botryobasidium</taxon>
    </lineage>
</organism>
<dbReference type="STRING" id="930990.A0A067M6U8"/>
<name>A0A067M6U8_BOTB1</name>
<dbReference type="Proteomes" id="UP000027195">
    <property type="component" value="Unassembled WGS sequence"/>
</dbReference>
<dbReference type="OrthoDB" id="5362978at2759"/>
<protein>
    <recommendedName>
        <fullName evidence="3">Fungal-type protein kinase domain-containing protein</fullName>
    </recommendedName>
</protein>
<dbReference type="AlphaFoldDB" id="A0A067M6U8"/>
<proteinExistence type="predicted"/>
<reference evidence="2" key="1">
    <citation type="journal article" date="2014" name="Proc. Natl. Acad. Sci. U.S.A.">
        <title>Extensive sampling of basidiomycete genomes demonstrates inadequacy of the white-rot/brown-rot paradigm for wood decay fungi.</title>
        <authorList>
            <person name="Riley R."/>
            <person name="Salamov A.A."/>
            <person name="Brown D.W."/>
            <person name="Nagy L.G."/>
            <person name="Floudas D."/>
            <person name="Held B.W."/>
            <person name="Levasseur A."/>
            <person name="Lombard V."/>
            <person name="Morin E."/>
            <person name="Otillar R."/>
            <person name="Lindquist E.A."/>
            <person name="Sun H."/>
            <person name="LaButti K.M."/>
            <person name="Schmutz J."/>
            <person name="Jabbour D."/>
            <person name="Luo H."/>
            <person name="Baker S.E."/>
            <person name="Pisabarro A.G."/>
            <person name="Walton J.D."/>
            <person name="Blanchette R.A."/>
            <person name="Henrissat B."/>
            <person name="Martin F."/>
            <person name="Cullen D."/>
            <person name="Hibbett D.S."/>
            <person name="Grigoriev I.V."/>
        </authorList>
    </citation>
    <scope>NUCLEOTIDE SEQUENCE [LARGE SCALE GENOMIC DNA]</scope>
    <source>
        <strain evidence="2">FD-172 SS1</strain>
    </source>
</reference>
<evidence type="ECO:0000313" key="1">
    <source>
        <dbReference type="EMBL" id="KDQ07296.1"/>
    </source>
</evidence>
<gene>
    <name evidence="1" type="ORF">BOTBODRAFT_120222</name>
</gene>